<dbReference type="GO" id="GO:0006814">
    <property type="term" value="P:sodium ion transport"/>
    <property type="evidence" value="ECO:0007669"/>
    <property type="project" value="UniProtKB-KW"/>
</dbReference>
<organism evidence="13 14">
    <name type="scientific">Meganyctiphanes norvegica</name>
    <name type="common">Northern krill</name>
    <name type="synonym">Thysanopoda norvegica</name>
    <dbReference type="NCBI Taxonomy" id="48144"/>
    <lineage>
        <taxon>Eukaryota</taxon>
        <taxon>Metazoa</taxon>
        <taxon>Ecdysozoa</taxon>
        <taxon>Arthropoda</taxon>
        <taxon>Crustacea</taxon>
        <taxon>Multicrustacea</taxon>
        <taxon>Malacostraca</taxon>
        <taxon>Eumalacostraca</taxon>
        <taxon>Eucarida</taxon>
        <taxon>Euphausiacea</taxon>
        <taxon>Euphausiidae</taxon>
        <taxon>Meganyctiphanes</taxon>
    </lineage>
</organism>
<dbReference type="Proteomes" id="UP001497623">
    <property type="component" value="Unassembled WGS sequence"/>
</dbReference>
<dbReference type="InterPro" id="IPR001734">
    <property type="entry name" value="Na/solute_symporter"/>
</dbReference>
<dbReference type="EMBL" id="CAXKWB010025826">
    <property type="protein sequence ID" value="CAL4128793.1"/>
    <property type="molecule type" value="Genomic_DNA"/>
</dbReference>
<evidence type="ECO:0000313" key="13">
    <source>
        <dbReference type="EMBL" id="CAL4128793.1"/>
    </source>
</evidence>
<feature type="transmembrane region" description="Helical" evidence="12">
    <location>
        <begin position="214"/>
        <end position="234"/>
    </location>
</feature>
<evidence type="ECO:0000256" key="1">
    <source>
        <dbReference type="ARBA" id="ARBA00004651"/>
    </source>
</evidence>
<evidence type="ECO:0000256" key="3">
    <source>
        <dbReference type="ARBA" id="ARBA00022448"/>
    </source>
</evidence>
<evidence type="ECO:0000256" key="7">
    <source>
        <dbReference type="ARBA" id="ARBA00023053"/>
    </source>
</evidence>
<evidence type="ECO:0000256" key="2">
    <source>
        <dbReference type="ARBA" id="ARBA00006434"/>
    </source>
</evidence>
<keyword evidence="4" id="KW-1003">Cell membrane</keyword>
<keyword evidence="8" id="KW-0406">Ion transport</keyword>
<feature type="transmembrane region" description="Helical" evidence="12">
    <location>
        <begin position="109"/>
        <end position="134"/>
    </location>
</feature>
<dbReference type="PANTHER" id="PTHR42985:SF40">
    <property type="entry name" value="LD47995P-RELATED"/>
    <property type="match status" value="1"/>
</dbReference>
<dbReference type="GO" id="GO:0005886">
    <property type="term" value="C:plasma membrane"/>
    <property type="evidence" value="ECO:0007669"/>
    <property type="project" value="UniProtKB-SubCell"/>
</dbReference>
<name>A0AAV2RQ38_MEGNR</name>
<evidence type="ECO:0000256" key="4">
    <source>
        <dbReference type="ARBA" id="ARBA00022475"/>
    </source>
</evidence>
<keyword evidence="10" id="KW-0739">Sodium transport</keyword>
<feature type="transmembrane region" description="Helical" evidence="12">
    <location>
        <begin position="154"/>
        <end position="175"/>
    </location>
</feature>
<comment type="caution">
    <text evidence="13">The sequence shown here is derived from an EMBL/GenBank/DDBJ whole genome shotgun (WGS) entry which is preliminary data.</text>
</comment>
<dbReference type="AlphaFoldDB" id="A0AAV2RQ38"/>
<comment type="similarity">
    <text evidence="2 11">Belongs to the sodium:solute symporter (SSF) (TC 2.A.21) family.</text>
</comment>
<gene>
    <name evidence="13" type="ORF">MNOR_LOCUS26200</name>
</gene>
<evidence type="ECO:0000256" key="5">
    <source>
        <dbReference type="ARBA" id="ARBA00022692"/>
    </source>
</evidence>
<accession>A0AAV2RQ38</accession>
<evidence type="ECO:0000256" key="9">
    <source>
        <dbReference type="ARBA" id="ARBA00023136"/>
    </source>
</evidence>
<proteinExistence type="inferred from homology"/>
<keyword evidence="14" id="KW-1185">Reference proteome</keyword>
<evidence type="ECO:0000256" key="10">
    <source>
        <dbReference type="ARBA" id="ARBA00023201"/>
    </source>
</evidence>
<keyword evidence="9 12" id="KW-0472">Membrane</keyword>
<keyword evidence="6 12" id="KW-1133">Transmembrane helix</keyword>
<evidence type="ECO:0000256" key="8">
    <source>
        <dbReference type="ARBA" id="ARBA00023065"/>
    </source>
</evidence>
<reference evidence="13 14" key="1">
    <citation type="submission" date="2024-05" db="EMBL/GenBank/DDBJ databases">
        <authorList>
            <person name="Wallberg A."/>
        </authorList>
    </citation>
    <scope>NUCLEOTIDE SEQUENCE [LARGE SCALE GENOMIC DNA]</scope>
</reference>
<protein>
    <recommendedName>
        <fullName evidence="15">Sodium-coupled monocarboxylate transporter 1</fullName>
    </recommendedName>
</protein>
<evidence type="ECO:0000313" key="14">
    <source>
        <dbReference type="Proteomes" id="UP001497623"/>
    </source>
</evidence>
<keyword evidence="3" id="KW-0813">Transport</keyword>
<feature type="transmembrane region" description="Helical" evidence="12">
    <location>
        <begin position="187"/>
        <end position="208"/>
    </location>
</feature>
<keyword evidence="7" id="KW-0915">Sodium</keyword>
<evidence type="ECO:0000256" key="12">
    <source>
        <dbReference type="SAM" id="Phobius"/>
    </source>
</evidence>
<feature type="non-terminal residue" evidence="13">
    <location>
        <position position="405"/>
    </location>
</feature>
<dbReference type="PANTHER" id="PTHR42985">
    <property type="entry name" value="SODIUM-COUPLED MONOCARBOXYLATE TRANSPORTER"/>
    <property type="match status" value="1"/>
</dbReference>
<dbReference type="InterPro" id="IPR038377">
    <property type="entry name" value="Na/Glc_symporter_sf"/>
</dbReference>
<feature type="transmembrane region" description="Helical" evidence="12">
    <location>
        <begin position="49"/>
        <end position="74"/>
    </location>
</feature>
<evidence type="ECO:0008006" key="15">
    <source>
        <dbReference type="Google" id="ProtNLM"/>
    </source>
</evidence>
<comment type="subcellular location">
    <subcellularLocation>
        <location evidence="1">Cell membrane</location>
        <topology evidence="1">Multi-pass membrane protein</topology>
    </subcellularLocation>
</comment>
<dbReference type="Pfam" id="PF00474">
    <property type="entry name" value="SSF"/>
    <property type="match status" value="1"/>
</dbReference>
<sequence>MDTSLLVRHTFWSVQVLGMYFVVSALGISQPQFQRLVSVSSLRLSQGVMWAFLFGLMVLWCIFYFSGLVAYAAYKDCDPLTNGQIEKADQILVYMVSDKLSHIPGMSGLFVAAVAGAVLSSMSSQAAGLAAMIWEDFLKHFGIFRELSPSAACNVTRILSCLAGLLSIGMAFLIAQMGTLFQAAYTISGALVSPLDGLYITAIAAPWVNKWGALSGFLSAFVFNMCLVISKFYLKAGNSPILPLSTDSCPALVNATTSSLLLDYNSTLTDTTGFFTEDALDITTVQPTSETTLGDIVANERDYPMILDVSYCYLGTIGIIIVFVVSTIVSCITGVIPPQEADTRLVDRRCLAGYHWIWKICGGREKSSPSKDISTLNASGDLQNYGTDSHDNKALELHESRTMII</sequence>
<dbReference type="PROSITE" id="PS50283">
    <property type="entry name" value="NA_SOLUT_SYMP_3"/>
    <property type="match status" value="1"/>
</dbReference>
<feature type="transmembrane region" description="Helical" evidence="12">
    <location>
        <begin position="311"/>
        <end position="336"/>
    </location>
</feature>
<feature type="transmembrane region" description="Helical" evidence="12">
    <location>
        <begin position="12"/>
        <end position="29"/>
    </location>
</feature>
<keyword evidence="5 12" id="KW-0812">Transmembrane</keyword>
<evidence type="ECO:0000256" key="6">
    <source>
        <dbReference type="ARBA" id="ARBA00022989"/>
    </source>
</evidence>
<dbReference type="InterPro" id="IPR051163">
    <property type="entry name" value="Sodium:Solute_Symporter_SSF"/>
</dbReference>
<evidence type="ECO:0000256" key="11">
    <source>
        <dbReference type="RuleBase" id="RU362091"/>
    </source>
</evidence>
<dbReference type="GO" id="GO:0015293">
    <property type="term" value="F:symporter activity"/>
    <property type="evidence" value="ECO:0007669"/>
    <property type="project" value="TreeGrafter"/>
</dbReference>
<dbReference type="Gene3D" id="1.20.1730.10">
    <property type="entry name" value="Sodium/glucose cotransporter"/>
    <property type="match status" value="1"/>
</dbReference>